<proteinExistence type="predicted"/>
<feature type="transmembrane region" description="Helical" evidence="1">
    <location>
        <begin position="102"/>
        <end position="119"/>
    </location>
</feature>
<dbReference type="AlphaFoldDB" id="A0A2W5MRA8"/>
<sequence length="131" mass="13425">MGAKILRSIMAAAVGMLIAFALIWLAQYAGGEVSPEVYDPQTGEIWIPVGSTIALFVGWFIGTFAGAWLAMRIAGGTAAGWVVAGAVVGAGLYRAITLADTWWVMAAGILIPLIATYVAERAAAVAAPASA</sequence>
<feature type="transmembrane region" description="Helical" evidence="1">
    <location>
        <begin position="45"/>
        <end position="71"/>
    </location>
</feature>
<keyword evidence="1" id="KW-0472">Membrane</keyword>
<evidence type="ECO:0000313" key="3">
    <source>
        <dbReference type="Proteomes" id="UP000248597"/>
    </source>
</evidence>
<evidence type="ECO:0000256" key="1">
    <source>
        <dbReference type="SAM" id="Phobius"/>
    </source>
</evidence>
<accession>A0A2W5MRA8</accession>
<keyword evidence="1" id="KW-1133">Transmembrane helix</keyword>
<dbReference type="Proteomes" id="UP000248597">
    <property type="component" value="Unassembled WGS sequence"/>
</dbReference>
<comment type="caution">
    <text evidence="2">The sequence shown here is derived from an EMBL/GenBank/DDBJ whole genome shotgun (WGS) entry which is preliminary data.</text>
</comment>
<name>A0A2W5MRA8_SPHMC</name>
<feature type="transmembrane region" description="Helical" evidence="1">
    <location>
        <begin position="78"/>
        <end position="96"/>
    </location>
</feature>
<protein>
    <submittedName>
        <fullName evidence="2">Uncharacterized protein</fullName>
    </submittedName>
</protein>
<keyword evidence="1" id="KW-0812">Transmembrane</keyword>
<evidence type="ECO:0000313" key="2">
    <source>
        <dbReference type="EMBL" id="PZQ20263.1"/>
    </source>
</evidence>
<reference evidence="2 3" key="1">
    <citation type="submission" date="2017-08" db="EMBL/GenBank/DDBJ databases">
        <title>Infants hospitalized years apart are colonized by the same room-sourced microbial strains.</title>
        <authorList>
            <person name="Brooks B."/>
            <person name="Olm M.R."/>
            <person name="Firek B.A."/>
            <person name="Baker R."/>
            <person name="Thomas B.C."/>
            <person name="Morowitz M.J."/>
            <person name="Banfield J.F."/>
        </authorList>
    </citation>
    <scope>NUCLEOTIDE SEQUENCE [LARGE SCALE GENOMIC DNA]</scope>
    <source>
        <strain evidence="2">S2_005_003_R2_47</strain>
    </source>
</reference>
<dbReference type="EMBL" id="QFPJ01000072">
    <property type="protein sequence ID" value="PZQ20263.1"/>
    <property type="molecule type" value="Genomic_DNA"/>
</dbReference>
<organism evidence="2 3">
    <name type="scientific">Sphingopyxis macrogoltabida</name>
    <name type="common">Sphingomonas macrogoltabidus</name>
    <dbReference type="NCBI Taxonomy" id="33050"/>
    <lineage>
        <taxon>Bacteria</taxon>
        <taxon>Pseudomonadati</taxon>
        <taxon>Pseudomonadota</taxon>
        <taxon>Alphaproteobacteria</taxon>
        <taxon>Sphingomonadales</taxon>
        <taxon>Sphingomonadaceae</taxon>
        <taxon>Sphingopyxis</taxon>
    </lineage>
</organism>
<gene>
    <name evidence="2" type="ORF">DI569_16140</name>
</gene>
<feature type="transmembrane region" description="Helical" evidence="1">
    <location>
        <begin position="5"/>
        <end position="25"/>
    </location>
</feature>